<dbReference type="EMBL" id="BKCJ010003285">
    <property type="protein sequence ID" value="GEU54139.1"/>
    <property type="molecule type" value="Genomic_DNA"/>
</dbReference>
<dbReference type="PANTHER" id="PTHR11439">
    <property type="entry name" value="GAG-POL-RELATED RETROTRANSPOSON"/>
    <property type="match status" value="1"/>
</dbReference>
<protein>
    <recommendedName>
        <fullName evidence="2">Reverse transcriptase Ty1/copia-type domain-containing protein</fullName>
    </recommendedName>
</protein>
<dbReference type="InterPro" id="IPR013103">
    <property type="entry name" value="RVT_2"/>
</dbReference>
<name>A0A6L2KYU2_TANCI</name>
<gene>
    <name evidence="3" type="ORF">Tci_026117</name>
</gene>
<organism evidence="3">
    <name type="scientific">Tanacetum cinerariifolium</name>
    <name type="common">Dalmatian daisy</name>
    <name type="synonym">Chrysanthemum cinerariifolium</name>
    <dbReference type="NCBI Taxonomy" id="118510"/>
    <lineage>
        <taxon>Eukaryota</taxon>
        <taxon>Viridiplantae</taxon>
        <taxon>Streptophyta</taxon>
        <taxon>Embryophyta</taxon>
        <taxon>Tracheophyta</taxon>
        <taxon>Spermatophyta</taxon>
        <taxon>Magnoliopsida</taxon>
        <taxon>eudicotyledons</taxon>
        <taxon>Gunneridae</taxon>
        <taxon>Pentapetalae</taxon>
        <taxon>asterids</taxon>
        <taxon>campanulids</taxon>
        <taxon>Asterales</taxon>
        <taxon>Asteraceae</taxon>
        <taxon>Asteroideae</taxon>
        <taxon>Anthemideae</taxon>
        <taxon>Anthemidinae</taxon>
        <taxon>Tanacetum</taxon>
    </lineage>
</organism>
<feature type="compositionally biased region" description="Polar residues" evidence="1">
    <location>
        <begin position="373"/>
        <end position="385"/>
    </location>
</feature>
<reference evidence="3" key="1">
    <citation type="journal article" date="2019" name="Sci. Rep.">
        <title>Draft genome of Tanacetum cinerariifolium, the natural source of mosquito coil.</title>
        <authorList>
            <person name="Yamashiro T."/>
            <person name="Shiraishi A."/>
            <person name="Satake H."/>
            <person name="Nakayama K."/>
        </authorList>
    </citation>
    <scope>NUCLEOTIDE SEQUENCE</scope>
</reference>
<comment type="caution">
    <text evidence="3">The sequence shown here is derived from an EMBL/GenBank/DDBJ whole genome shotgun (WGS) entry which is preliminary data.</text>
</comment>
<dbReference type="PANTHER" id="PTHR11439:SF483">
    <property type="entry name" value="PEPTIDE SYNTHASE GLIP-LIKE, PUTATIVE (AFU_ORTHOLOGUE AFUA_3G12920)-RELATED"/>
    <property type="match status" value="1"/>
</dbReference>
<feature type="region of interest" description="Disordered" evidence="1">
    <location>
        <begin position="355"/>
        <end position="385"/>
    </location>
</feature>
<sequence length="567" mass="64763">MRIEAIRIFIAYAAHMNMTVFQMDMKTAFLNGILKEVYVSQPEGFVDQDRHVFRLTKALYGLKQVPRAWYDMLFKFLLSQQFIKGLQISQSPKGIFINQSKYALEMLKKYGLEKCDLVNIPMVERLKLDEDPKGTLVDLTRYRGMAGSLMYLTANRPDLVFAVCMCARYQEKHVEKQLNAVKQVAKIQGKVHWIVHNFCVKSFNSKKHSEGDDSPITKLSNTVKGTYKFGMEIPNTMINDAFKKSAGYKYYKAKKVESEKAKAIKEPEEQNVSPVKSGKRKGYMRLGDYEENVPKMFKKDDVPRKTRSLIVAEKRLQLNLQTPLVLSSNILTNKLKGLVVDDPAVQSLLDLQKGTQASRPKSLKQKKQAFTCEGSNTSKVSANGTNDADDFDMNLSDDNADGDDDAAGFRVFMNKKEYKQKLEALIYFNVFEAFEKAVQAKVLTEMKKLLPTHISTAVANYVKPLLNISVLEGMKNNQISLFTKSSTSADDLLEMDLKLKLLNRIHFNKLNATHTTHQQLYDTLYESITLDQQTLDAQDAESSFHKRSYNNYDTSNDHEGEKRKKQR</sequence>
<evidence type="ECO:0000313" key="3">
    <source>
        <dbReference type="EMBL" id="GEU54139.1"/>
    </source>
</evidence>
<evidence type="ECO:0000256" key="1">
    <source>
        <dbReference type="SAM" id="MobiDB-lite"/>
    </source>
</evidence>
<feature type="region of interest" description="Disordered" evidence="1">
    <location>
        <begin position="539"/>
        <end position="567"/>
    </location>
</feature>
<evidence type="ECO:0000259" key="2">
    <source>
        <dbReference type="Pfam" id="PF07727"/>
    </source>
</evidence>
<feature type="domain" description="Reverse transcriptase Ty1/copia-type" evidence="2">
    <location>
        <begin position="2"/>
        <end position="82"/>
    </location>
</feature>
<feature type="compositionally biased region" description="Basic and acidic residues" evidence="1">
    <location>
        <begin position="555"/>
        <end position="567"/>
    </location>
</feature>
<dbReference type="AlphaFoldDB" id="A0A6L2KYU2"/>
<dbReference type="Pfam" id="PF07727">
    <property type="entry name" value="RVT_2"/>
    <property type="match status" value="1"/>
</dbReference>
<accession>A0A6L2KYU2</accession>
<proteinExistence type="predicted"/>